<dbReference type="Proteomes" id="UP000199280">
    <property type="component" value="Unassembled WGS sequence"/>
</dbReference>
<dbReference type="STRING" id="640938.TR210_775"/>
<evidence type="ECO:0000313" key="5">
    <source>
        <dbReference type="Proteomes" id="UP000199280"/>
    </source>
</evidence>
<name>A0A143YF11_9LACT</name>
<dbReference type="EMBL" id="FNYT01000004">
    <property type="protein sequence ID" value="SEI85357.1"/>
    <property type="molecule type" value="Genomic_DNA"/>
</dbReference>
<evidence type="ECO:0000313" key="3">
    <source>
        <dbReference type="EMBL" id="SEI85357.1"/>
    </source>
</evidence>
<organism evidence="2 4">
    <name type="scientific">Trichococcus ilyis</name>
    <dbReference type="NCBI Taxonomy" id="640938"/>
    <lineage>
        <taxon>Bacteria</taxon>
        <taxon>Bacillati</taxon>
        <taxon>Bacillota</taxon>
        <taxon>Bacilli</taxon>
        <taxon>Lactobacillales</taxon>
        <taxon>Carnobacteriaceae</taxon>
        <taxon>Trichococcus</taxon>
    </lineage>
</organism>
<dbReference type="EMBL" id="FJNB01000004">
    <property type="protein sequence ID" value="CZQ89171.1"/>
    <property type="molecule type" value="Genomic_DNA"/>
</dbReference>
<reference evidence="3 5" key="2">
    <citation type="submission" date="2016-10" db="EMBL/GenBank/DDBJ databases">
        <authorList>
            <person name="Varghese N."/>
            <person name="Submissions S."/>
        </authorList>
    </citation>
    <scope>NUCLEOTIDE SEQUENCE [LARGE SCALE GENOMIC DNA]</scope>
    <source>
        <strain evidence="3 5">DSM 22150</strain>
    </source>
</reference>
<keyword evidence="5" id="KW-1185">Reference proteome</keyword>
<dbReference type="PANTHER" id="PTHR37305:SF2">
    <property type="entry name" value="BACITRACIN TRANSPORT PERMEASE PROTEIN BCRB"/>
    <property type="match status" value="1"/>
</dbReference>
<dbReference type="GO" id="GO:0140359">
    <property type="term" value="F:ABC-type transporter activity"/>
    <property type="evidence" value="ECO:0007669"/>
    <property type="project" value="InterPro"/>
</dbReference>
<keyword evidence="1" id="KW-0472">Membrane</keyword>
<feature type="transmembrane region" description="Helical" evidence="1">
    <location>
        <begin position="71"/>
        <end position="92"/>
    </location>
</feature>
<evidence type="ECO:0000256" key="1">
    <source>
        <dbReference type="SAM" id="Phobius"/>
    </source>
</evidence>
<dbReference type="Pfam" id="PF12679">
    <property type="entry name" value="ABC2_membrane_2"/>
    <property type="match status" value="1"/>
</dbReference>
<feature type="transmembrane region" description="Helical" evidence="1">
    <location>
        <begin position="395"/>
        <end position="417"/>
    </location>
</feature>
<accession>A0A143YF11</accession>
<dbReference type="RefSeq" id="WP_068621762.1">
    <property type="nucleotide sequence ID" value="NZ_FJNB01000004.1"/>
</dbReference>
<protein>
    <submittedName>
        <fullName evidence="3">ABC-2 type transport system permease protein</fullName>
    </submittedName>
</protein>
<proteinExistence type="predicted"/>
<feature type="transmembrane region" description="Helical" evidence="1">
    <location>
        <begin position="424"/>
        <end position="444"/>
    </location>
</feature>
<sequence length="503" mass="54880">MFSKPIFKQSIQANWKLWVIITFVAAMILSAFTVTFDAEGFAAIASAAEGTRFSNILSTMTSLLGSLENFYKLIAVILGIVYVVFTANNLVVNEVDSGSMAYTLSTPIKRSSVIFTKSIFLVLSIVLMYGIIGSTGLVAAQLKYQNVTGYTITDDVRAAAEALNQDEGYISERMYLILENDHAMREAAAVRNMDTEAYTIYLESVINDRSYEEAAAVITDERWDIYKDDEDMEDEDIEITAEELAADPTMLLLSNDALVTGAKVTGLSVNEYQQFINNEIVSLEQETEVAVKEEKTPNEEGTEATAQPATQPTVMVSEDNADILMQLVIESSAKALNMETDQVADKIALIKDPVALEAAMVATDLTEQQIITMANNGMVSSAKAVDEALEFDAEAYIWLSVGLLLLILALSSISFFASTLFNRTGLALAIGGGIPFTFFIITMVQQLMDTSENLEYLTITTLFDTEAILTGGDFGWGLVALGGITFVLYAASNVIFTKKDLPL</sequence>
<keyword evidence="1" id="KW-0812">Transmembrane</keyword>
<reference evidence="2 4" key="1">
    <citation type="submission" date="2016-02" db="EMBL/GenBank/DDBJ databases">
        <authorList>
            <person name="Wen L."/>
            <person name="He K."/>
            <person name="Yang H."/>
        </authorList>
    </citation>
    <scope>NUCLEOTIDE SEQUENCE [LARGE SCALE GENOMIC DNA]</scope>
    <source>
        <strain evidence="2">Trichococcus_R210</strain>
    </source>
</reference>
<evidence type="ECO:0000313" key="4">
    <source>
        <dbReference type="Proteomes" id="UP000076878"/>
    </source>
</evidence>
<dbReference type="OrthoDB" id="66636at2"/>
<dbReference type="PANTHER" id="PTHR37305">
    <property type="entry name" value="INTEGRAL MEMBRANE PROTEIN-RELATED"/>
    <property type="match status" value="1"/>
</dbReference>
<keyword evidence="1" id="KW-1133">Transmembrane helix</keyword>
<dbReference type="Proteomes" id="UP000076878">
    <property type="component" value="Unassembled WGS sequence"/>
</dbReference>
<feature type="transmembrane region" description="Helical" evidence="1">
    <location>
        <begin position="474"/>
        <end position="496"/>
    </location>
</feature>
<dbReference type="GO" id="GO:0005886">
    <property type="term" value="C:plasma membrane"/>
    <property type="evidence" value="ECO:0007669"/>
    <property type="project" value="UniProtKB-SubCell"/>
</dbReference>
<gene>
    <name evidence="3" type="ORF">SAMN05216375_10481</name>
    <name evidence="2" type="ORF">TR210_775</name>
</gene>
<dbReference type="AlphaFoldDB" id="A0A143YF11"/>
<feature type="transmembrane region" description="Helical" evidence="1">
    <location>
        <begin position="113"/>
        <end position="132"/>
    </location>
</feature>
<evidence type="ECO:0000313" key="2">
    <source>
        <dbReference type="EMBL" id="CZQ89171.1"/>
    </source>
</evidence>